<dbReference type="GO" id="GO:0000724">
    <property type="term" value="P:double-strand break repair via homologous recombination"/>
    <property type="evidence" value="ECO:0007669"/>
    <property type="project" value="InterPro"/>
</dbReference>
<dbReference type="AlphaFoldDB" id="A0AAF0PQ76"/>
<dbReference type="Gene3D" id="3.40.50.300">
    <property type="entry name" value="P-loop containing nucleotide triphosphate hydrolases"/>
    <property type="match status" value="1"/>
</dbReference>
<dbReference type="GO" id="GO:0033063">
    <property type="term" value="C:Rad51B-Rad51C-Rad51D-XRCC2 complex"/>
    <property type="evidence" value="ECO:0007669"/>
    <property type="project" value="InterPro"/>
</dbReference>
<accession>A0AAF0PQ76</accession>
<organism evidence="2 3">
    <name type="scientific">Solanum verrucosum</name>
    <dbReference type="NCBI Taxonomy" id="315347"/>
    <lineage>
        <taxon>Eukaryota</taxon>
        <taxon>Viridiplantae</taxon>
        <taxon>Streptophyta</taxon>
        <taxon>Embryophyta</taxon>
        <taxon>Tracheophyta</taxon>
        <taxon>Spermatophyta</taxon>
        <taxon>Magnoliopsida</taxon>
        <taxon>eudicotyledons</taxon>
        <taxon>Gunneridae</taxon>
        <taxon>Pentapetalae</taxon>
        <taxon>asterids</taxon>
        <taxon>lamiids</taxon>
        <taxon>Solanales</taxon>
        <taxon>Solanaceae</taxon>
        <taxon>Solanoideae</taxon>
        <taxon>Solaneae</taxon>
        <taxon>Solanum</taxon>
    </lineage>
</organism>
<dbReference type="Proteomes" id="UP001234989">
    <property type="component" value="Chromosome 1"/>
</dbReference>
<name>A0AAF0PQ76_SOLVR</name>
<dbReference type="PANTHER" id="PTHR46644:SF2">
    <property type="entry name" value="DNA REPAIR PROTEIN XRCC2"/>
    <property type="match status" value="1"/>
</dbReference>
<dbReference type="EMBL" id="CP133612">
    <property type="protein sequence ID" value="WMV07155.1"/>
    <property type="molecule type" value="Genomic_DNA"/>
</dbReference>
<feature type="domain" description="Reverse transcriptase zinc-binding" evidence="1">
    <location>
        <begin position="206"/>
        <end position="292"/>
    </location>
</feature>
<dbReference type="InterPro" id="IPR030547">
    <property type="entry name" value="XRCC2"/>
</dbReference>
<evidence type="ECO:0000313" key="3">
    <source>
        <dbReference type="Proteomes" id="UP001234989"/>
    </source>
</evidence>
<gene>
    <name evidence="2" type="ORF">MTR67_000540</name>
</gene>
<sequence>MGGRLTLINFVLDAMPTYMMSLFPVPASVMKRLDSLRRNFFWEGNSEKNKIHLLNWQSCQTSKKEGGAGIKNLKIQNQSLMMKWIWNFNSDDQPLWKKVIREKYGLDGRWTTKVSNSPYGVSLWKSIRNLWPKLLAKTMFTIGNGRKLDLWNDKWIEQGVELSFRRALNDWEIDRLASFFGTLEQFKGTSTETDCLIWLRNKENKFTVKAAYRVLTTSNNQSGTWPWKMIWRVKIPHKVACFSWLLAREVVLTQDTLTRRGFNPCSRCFLCGKEAETISHLFLHCSWTDQLWKIFINLRGISWTMPGRVSDVLKCWNSDTNPSNQKERWKIVPACNGIGHKLNKVDDSPSGSKDAHTDYDKELFAVSMRRFLYIRCYDSFEFLATLKTLHFQLQKEKEAHGSGVYLLMIDSIGAFYWMDRASPSIPPGSNNRSTGQLSVESNLDSRTIRSSTNAQLYREYMPSVWQSFVSHRILVRPSGMAQKSFRPRPFLALIMDKKNWLCHYSADDRSEMQLWKLSTYSDSNEMHTILRHVRHEMNPEGKPQEQEWRESERGKVFSHSIDQFRVGPNFRVM</sequence>
<dbReference type="PANTHER" id="PTHR46644">
    <property type="entry name" value="DNA REPAIR PROTEIN XRCC2"/>
    <property type="match status" value="1"/>
</dbReference>
<protein>
    <recommendedName>
        <fullName evidence="1">Reverse transcriptase zinc-binding domain-containing protein</fullName>
    </recommendedName>
</protein>
<proteinExistence type="predicted"/>
<dbReference type="GO" id="GO:0005657">
    <property type="term" value="C:replication fork"/>
    <property type="evidence" value="ECO:0007669"/>
    <property type="project" value="InterPro"/>
</dbReference>
<dbReference type="InterPro" id="IPR027417">
    <property type="entry name" value="P-loop_NTPase"/>
</dbReference>
<dbReference type="InterPro" id="IPR026960">
    <property type="entry name" value="RVT-Znf"/>
</dbReference>
<evidence type="ECO:0000313" key="2">
    <source>
        <dbReference type="EMBL" id="WMV07155.1"/>
    </source>
</evidence>
<dbReference type="Pfam" id="PF13966">
    <property type="entry name" value="zf-RVT"/>
    <property type="match status" value="1"/>
</dbReference>
<reference evidence="2" key="1">
    <citation type="submission" date="2023-08" db="EMBL/GenBank/DDBJ databases">
        <title>A de novo genome assembly of Solanum verrucosum Schlechtendal, a Mexican diploid species geographically isolated from the other diploid A-genome species in potato relatives.</title>
        <authorList>
            <person name="Hosaka K."/>
        </authorList>
    </citation>
    <scope>NUCLEOTIDE SEQUENCE</scope>
    <source>
        <tissue evidence="2">Young leaves</tissue>
    </source>
</reference>
<evidence type="ECO:0000259" key="1">
    <source>
        <dbReference type="Pfam" id="PF13966"/>
    </source>
</evidence>
<keyword evidence="3" id="KW-1185">Reference proteome</keyword>